<dbReference type="EMBL" id="PJQL01001925">
    <property type="protein sequence ID" value="RCH86169.1"/>
    <property type="molecule type" value="Genomic_DNA"/>
</dbReference>
<gene>
    <name evidence="1" type="ORF">CU097_009066</name>
</gene>
<dbReference type="OrthoDB" id="10275424at2759"/>
<comment type="caution">
    <text evidence="1">The sequence shown here is derived from an EMBL/GenBank/DDBJ whole genome shotgun (WGS) entry which is preliminary data.</text>
</comment>
<sequence>MVEQNKTDSTGSKPGVLTPLCLTALSKIDKIKKRDYFENLAKQLQRLPVKRRFDPNYSKRLCKHLTHTKRDYYRTSQE</sequence>
<reference evidence="1 2" key="1">
    <citation type="journal article" date="2018" name="G3 (Bethesda)">
        <title>Phylogenetic and Phylogenomic Definition of Rhizopus Species.</title>
        <authorList>
            <person name="Gryganskyi A.P."/>
            <person name="Golan J."/>
            <person name="Dolatabadi S."/>
            <person name="Mondo S."/>
            <person name="Robb S."/>
            <person name="Idnurm A."/>
            <person name="Muszewska A."/>
            <person name="Steczkiewicz K."/>
            <person name="Masonjones S."/>
            <person name="Liao H.L."/>
            <person name="Gajdeczka M.T."/>
            <person name="Anike F."/>
            <person name="Vuek A."/>
            <person name="Anishchenko I.M."/>
            <person name="Voigt K."/>
            <person name="de Hoog G.S."/>
            <person name="Smith M.E."/>
            <person name="Heitman J."/>
            <person name="Vilgalys R."/>
            <person name="Stajich J.E."/>
        </authorList>
    </citation>
    <scope>NUCLEOTIDE SEQUENCE [LARGE SCALE GENOMIC DNA]</scope>
    <source>
        <strain evidence="1 2">CBS 357.93</strain>
    </source>
</reference>
<dbReference type="AlphaFoldDB" id="A0A367J8L3"/>
<proteinExistence type="predicted"/>
<accession>A0A367J8L3</accession>
<organism evidence="1 2">
    <name type="scientific">Rhizopus azygosporus</name>
    <name type="common">Rhizopus microsporus var. azygosporus</name>
    <dbReference type="NCBI Taxonomy" id="86630"/>
    <lineage>
        <taxon>Eukaryota</taxon>
        <taxon>Fungi</taxon>
        <taxon>Fungi incertae sedis</taxon>
        <taxon>Mucoromycota</taxon>
        <taxon>Mucoromycotina</taxon>
        <taxon>Mucoromycetes</taxon>
        <taxon>Mucorales</taxon>
        <taxon>Mucorineae</taxon>
        <taxon>Rhizopodaceae</taxon>
        <taxon>Rhizopus</taxon>
    </lineage>
</organism>
<name>A0A367J8L3_RHIAZ</name>
<dbReference type="Proteomes" id="UP000252139">
    <property type="component" value="Unassembled WGS sequence"/>
</dbReference>
<evidence type="ECO:0000313" key="2">
    <source>
        <dbReference type="Proteomes" id="UP000252139"/>
    </source>
</evidence>
<keyword evidence="2" id="KW-1185">Reference proteome</keyword>
<evidence type="ECO:0000313" key="1">
    <source>
        <dbReference type="EMBL" id="RCH86169.1"/>
    </source>
</evidence>
<protein>
    <submittedName>
        <fullName evidence="1">Uncharacterized protein</fullName>
    </submittedName>
</protein>